<evidence type="ECO:0000313" key="3">
    <source>
        <dbReference type="Proteomes" id="UP000054359"/>
    </source>
</evidence>
<dbReference type="OrthoDB" id="10028801at2759"/>
<dbReference type="STRING" id="407821.A0A087UL29"/>
<dbReference type="InterPro" id="IPR036116">
    <property type="entry name" value="FN3_sf"/>
</dbReference>
<gene>
    <name evidence="2" type="ORF">X975_18315</name>
</gene>
<dbReference type="InterPro" id="IPR013783">
    <property type="entry name" value="Ig-like_fold"/>
</dbReference>
<dbReference type="SMART" id="SM00060">
    <property type="entry name" value="FN3"/>
    <property type="match status" value="1"/>
</dbReference>
<feature type="domain" description="Fibronectin type-III" evidence="1">
    <location>
        <begin position="18"/>
        <end position="106"/>
    </location>
</feature>
<accession>A0A087UL29</accession>
<proteinExistence type="predicted"/>
<dbReference type="InterPro" id="IPR003961">
    <property type="entry name" value="FN3_dom"/>
</dbReference>
<dbReference type="OMA" id="ESMNVSH"/>
<evidence type="ECO:0000313" key="2">
    <source>
        <dbReference type="EMBL" id="KFM78068.1"/>
    </source>
</evidence>
<organism evidence="2 3">
    <name type="scientific">Stegodyphus mimosarum</name>
    <name type="common">African social velvet spider</name>
    <dbReference type="NCBI Taxonomy" id="407821"/>
    <lineage>
        <taxon>Eukaryota</taxon>
        <taxon>Metazoa</taxon>
        <taxon>Ecdysozoa</taxon>
        <taxon>Arthropoda</taxon>
        <taxon>Chelicerata</taxon>
        <taxon>Arachnida</taxon>
        <taxon>Araneae</taxon>
        <taxon>Araneomorphae</taxon>
        <taxon>Entelegynae</taxon>
        <taxon>Eresoidea</taxon>
        <taxon>Eresidae</taxon>
        <taxon>Stegodyphus</taxon>
    </lineage>
</organism>
<reference evidence="2 3" key="1">
    <citation type="submission" date="2013-11" db="EMBL/GenBank/DDBJ databases">
        <title>Genome sequencing of Stegodyphus mimosarum.</title>
        <authorList>
            <person name="Bechsgaard J."/>
        </authorList>
    </citation>
    <scope>NUCLEOTIDE SEQUENCE [LARGE SCALE GENOMIC DNA]</scope>
</reference>
<feature type="non-terminal residue" evidence="2">
    <location>
        <position position="106"/>
    </location>
</feature>
<dbReference type="Proteomes" id="UP000054359">
    <property type="component" value="Unassembled WGS sequence"/>
</dbReference>
<keyword evidence="3" id="KW-1185">Reference proteome</keyword>
<dbReference type="Pfam" id="PF00041">
    <property type="entry name" value="fn3"/>
    <property type="match status" value="1"/>
</dbReference>
<dbReference type="EMBL" id="KK120341">
    <property type="protein sequence ID" value="KFM78068.1"/>
    <property type="molecule type" value="Genomic_DNA"/>
</dbReference>
<dbReference type="Gene3D" id="2.60.40.10">
    <property type="entry name" value="Immunoglobulins"/>
    <property type="match status" value="1"/>
</dbReference>
<name>A0A087UL29_STEMI</name>
<dbReference type="AlphaFoldDB" id="A0A087UL29"/>
<dbReference type="SUPFAM" id="SSF49265">
    <property type="entry name" value="Fibronectin type III"/>
    <property type="match status" value="1"/>
</dbReference>
<sequence>MGHDALQVTLMKRGKPDTPEDFQAQNVTSDRVLLNWTPGFDGGSPQFFRVRYTVKGSDEETIVDVMPTNASVFMVTGLDPGTEYSFSLMAWNVYGESGYTSNEVLA</sequence>
<dbReference type="PROSITE" id="PS50853">
    <property type="entry name" value="FN3"/>
    <property type="match status" value="1"/>
</dbReference>
<dbReference type="CDD" id="cd00063">
    <property type="entry name" value="FN3"/>
    <property type="match status" value="1"/>
</dbReference>
<protein>
    <submittedName>
        <fullName evidence="2">Nephrin</fullName>
    </submittedName>
</protein>
<evidence type="ECO:0000259" key="1">
    <source>
        <dbReference type="PROSITE" id="PS50853"/>
    </source>
</evidence>